<evidence type="ECO:0000313" key="8">
    <source>
        <dbReference type="Proteomes" id="UP000298663"/>
    </source>
</evidence>
<dbReference type="PROSITE" id="PS50297">
    <property type="entry name" value="ANK_REP_REGION"/>
    <property type="match status" value="2"/>
</dbReference>
<keyword evidence="8" id="KW-1185">Reference proteome</keyword>
<evidence type="ECO:0000256" key="5">
    <source>
        <dbReference type="PROSITE-ProRule" id="PRU00023"/>
    </source>
</evidence>
<dbReference type="AlphaFoldDB" id="A0A4V6A264"/>
<evidence type="ECO:0000256" key="4">
    <source>
        <dbReference type="ARBA" id="ARBA00023121"/>
    </source>
</evidence>
<dbReference type="PRINTS" id="PR00689">
    <property type="entry name" value="ACOABINDINGP"/>
</dbReference>
<organism evidence="7 8">
    <name type="scientific">Steinernema carpocapsae</name>
    <name type="common">Entomopathogenic nematode</name>
    <dbReference type="NCBI Taxonomy" id="34508"/>
    <lineage>
        <taxon>Eukaryota</taxon>
        <taxon>Metazoa</taxon>
        <taxon>Ecdysozoa</taxon>
        <taxon>Nematoda</taxon>
        <taxon>Chromadorea</taxon>
        <taxon>Rhabditida</taxon>
        <taxon>Tylenchina</taxon>
        <taxon>Panagrolaimomorpha</taxon>
        <taxon>Strongyloidoidea</taxon>
        <taxon>Steinernematidae</taxon>
        <taxon>Steinernema</taxon>
    </lineage>
</organism>
<gene>
    <name evidence="7" type="ORF">L596_018814</name>
</gene>
<accession>A0A4V6A264</accession>
<reference evidence="7 8" key="1">
    <citation type="journal article" date="2015" name="Genome Biol.">
        <title>Comparative genomics of Steinernema reveals deeply conserved gene regulatory networks.</title>
        <authorList>
            <person name="Dillman A.R."/>
            <person name="Macchietto M."/>
            <person name="Porter C.F."/>
            <person name="Rogers A."/>
            <person name="Williams B."/>
            <person name="Antoshechkin I."/>
            <person name="Lee M.M."/>
            <person name="Goodwin Z."/>
            <person name="Lu X."/>
            <person name="Lewis E.E."/>
            <person name="Goodrich-Blair H."/>
            <person name="Stock S.P."/>
            <person name="Adams B.J."/>
            <person name="Sternberg P.W."/>
            <person name="Mortazavi A."/>
        </authorList>
    </citation>
    <scope>NUCLEOTIDE SEQUENCE [LARGE SCALE GENOMIC DNA]</scope>
    <source>
        <strain evidence="7 8">ALL</strain>
    </source>
</reference>
<feature type="repeat" description="ANK" evidence="5">
    <location>
        <begin position="205"/>
        <end position="237"/>
    </location>
</feature>
<dbReference type="InterPro" id="IPR000582">
    <property type="entry name" value="Acyl-CoA-binding_protein"/>
</dbReference>
<keyword evidence="3 5" id="KW-0040">ANK repeat</keyword>
<dbReference type="SMART" id="SM00248">
    <property type="entry name" value="ANK"/>
    <property type="match status" value="2"/>
</dbReference>
<dbReference type="InterPro" id="IPR002110">
    <property type="entry name" value="Ankyrin_rpt"/>
</dbReference>
<dbReference type="PROSITE" id="PS51228">
    <property type="entry name" value="ACB_2"/>
    <property type="match status" value="1"/>
</dbReference>
<feature type="domain" description="ACB" evidence="6">
    <location>
        <begin position="44"/>
        <end position="130"/>
    </location>
</feature>
<dbReference type="Pfam" id="PF12796">
    <property type="entry name" value="Ank_2"/>
    <property type="match status" value="1"/>
</dbReference>
<reference evidence="7 8" key="2">
    <citation type="journal article" date="2019" name="G3 (Bethesda)">
        <title>Hybrid Assembly of the Genome of the Entomopathogenic Nematode Steinernema carpocapsae Identifies the X-Chromosome.</title>
        <authorList>
            <person name="Serra L."/>
            <person name="Macchietto M."/>
            <person name="Macias-Munoz A."/>
            <person name="McGill C.J."/>
            <person name="Rodriguez I.M."/>
            <person name="Rodriguez B."/>
            <person name="Murad R."/>
            <person name="Mortazavi A."/>
        </authorList>
    </citation>
    <scope>NUCLEOTIDE SEQUENCE [LARGE SCALE GENOMIC DNA]</scope>
    <source>
        <strain evidence="7 8">ALL</strain>
    </source>
</reference>
<dbReference type="InterPro" id="IPR014352">
    <property type="entry name" value="FERM/acyl-CoA-bd_prot_sf"/>
</dbReference>
<dbReference type="Gene3D" id="1.20.80.10">
    <property type="match status" value="1"/>
</dbReference>
<evidence type="ECO:0000256" key="2">
    <source>
        <dbReference type="ARBA" id="ARBA00022737"/>
    </source>
</evidence>
<feature type="repeat" description="ANK" evidence="5">
    <location>
        <begin position="238"/>
        <end position="270"/>
    </location>
</feature>
<sequence length="301" mass="33451">MFVVSLAKYLSGRDSPDRVEKPKAEPEFDEFGDPIGYPEVDASTEALFNSACSFLETATDRISREDLMFFYAHYKQAMNGPADPNTRPNIFEQIARRKYDAWRALKDLGRADAMRAYVAKLASLGLEWDATQRESSATLEGGPLGSGFSVRMSRPARNVSESEPTADTHSLEERWFHAVRAGRTVTLKHLLESNLELINHHEDETLLTALHWGADTGNVGVCMYLLENGAEIDAIEVDGQTSLHYAVVCANKEIVELLLRNGADPHLKDKDGLSALDFAEDDEICEIIEAAVRKTDEDNVS</sequence>
<evidence type="ECO:0000256" key="3">
    <source>
        <dbReference type="ARBA" id="ARBA00023043"/>
    </source>
</evidence>
<dbReference type="InterPro" id="IPR036770">
    <property type="entry name" value="Ankyrin_rpt-contain_sf"/>
</dbReference>
<name>A0A4V6A264_STECR</name>
<dbReference type="InterPro" id="IPR035984">
    <property type="entry name" value="Acyl-CoA-binding_sf"/>
</dbReference>
<keyword evidence="2" id="KW-0677">Repeat</keyword>
<dbReference type="STRING" id="34508.A0A4V6A264"/>
<dbReference type="Pfam" id="PF00887">
    <property type="entry name" value="ACBP"/>
    <property type="match status" value="1"/>
</dbReference>
<proteinExistence type="predicted"/>
<dbReference type="OrthoDB" id="10254927at2759"/>
<protein>
    <recommendedName>
        <fullName evidence="1">Acyl-CoA-binding domain-containing protein 6</fullName>
    </recommendedName>
</protein>
<evidence type="ECO:0000313" key="7">
    <source>
        <dbReference type="EMBL" id="TKR77925.1"/>
    </source>
</evidence>
<dbReference type="PANTHER" id="PTHR24119">
    <property type="entry name" value="ACYL-COA-BINDING DOMAIN-CONTAINING PROTEIN 6"/>
    <property type="match status" value="1"/>
</dbReference>
<evidence type="ECO:0000259" key="6">
    <source>
        <dbReference type="PROSITE" id="PS51228"/>
    </source>
</evidence>
<dbReference type="SUPFAM" id="SSF47027">
    <property type="entry name" value="Acyl-CoA binding protein"/>
    <property type="match status" value="1"/>
</dbReference>
<dbReference type="PROSITE" id="PS50088">
    <property type="entry name" value="ANK_REPEAT"/>
    <property type="match status" value="2"/>
</dbReference>
<dbReference type="SUPFAM" id="SSF48403">
    <property type="entry name" value="Ankyrin repeat"/>
    <property type="match status" value="1"/>
</dbReference>
<comment type="caution">
    <text evidence="7">The sequence shown here is derived from an EMBL/GenBank/DDBJ whole genome shotgun (WGS) entry which is preliminary data.</text>
</comment>
<dbReference type="GO" id="GO:0000062">
    <property type="term" value="F:fatty-acyl-CoA binding"/>
    <property type="evidence" value="ECO:0007669"/>
    <property type="project" value="InterPro"/>
</dbReference>
<dbReference type="EMBL" id="AZBU02000005">
    <property type="protein sequence ID" value="TKR77925.1"/>
    <property type="molecule type" value="Genomic_DNA"/>
</dbReference>
<keyword evidence="4" id="KW-0446">Lipid-binding</keyword>
<dbReference type="Gene3D" id="1.25.40.20">
    <property type="entry name" value="Ankyrin repeat-containing domain"/>
    <property type="match status" value="1"/>
</dbReference>
<evidence type="ECO:0000256" key="1">
    <source>
        <dbReference type="ARBA" id="ARBA00018419"/>
    </source>
</evidence>
<dbReference type="Proteomes" id="UP000298663">
    <property type="component" value="Unassembled WGS sequence"/>
</dbReference>
<dbReference type="PANTHER" id="PTHR24119:SF0">
    <property type="entry name" value="ACYL-COA-BINDING DOMAIN-CONTAINING PROTEIN 6"/>
    <property type="match status" value="1"/>
</dbReference>